<evidence type="ECO:0000256" key="4">
    <source>
        <dbReference type="ARBA" id="ARBA00022692"/>
    </source>
</evidence>
<protein>
    <submittedName>
        <fullName evidence="13">Membrane protein insertase YidC</fullName>
    </submittedName>
</protein>
<organism evidence="13 14">
    <name type="scientific">Stenomitos frigidus ULC18</name>
    <dbReference type="NCBI Taxonomy" id="2107698"/>
    <lineage>
        <taxon>Bacteria</taxon>
        <taxon>Bacillati</taxon>
        <taxon>Cyanobacteriota</taxon>
        <taxon>Cyanophyceae</taxon>
        <taxon>Leptolyngbyales</taxon>
        <taxon>Leptolyngbyaceae</taxon>
        <taxon>Stenomitos</taxon>
    </lineage>
</organism>
<evidence type="ECO:0000256" key="7">
    <source>
        <dbReference type="ARBA" id="ARBA00023136"/>
    </source>
</evidence>
<evidence type="ECO:0000256" key="6">
    <source>
        <dbReference type="ARBA" id="ARBA00022989"/>
    </source>
</evidence>
<feature type="transmembrane region" description="Helical" evidence="11">
    <location>
        <begin position="307"/>
        <end position="329"/>
    </location>
</feature>
<feature type="domain" description="Membrane insertase YidC/Oxa/ALB C-terminal" evidence="12">
    <location>
        <begin position="27"/>
        <end position="342"/>
    </location>
</feature>
<dbReference type="GO" id="GO:0005886">
    <property type="term" value="C:plasma membrane"/>
    <property type="evidence" value="ECO:0007669"/>
    <property type="project" value="UniProtKB-SubCell"/>
</dbReference>
<reference evidence="13 14" key="2">
    <citation type="submission" date="2018-03" db="EMBL/GenBank/DDBJ databases">
        <title>The ancient ancestry and fast evolution of plastids.</title>
        <authorList>
            <person name="Moore K.R."/>
            <person name="Magnabosco C."/>
            <person name="Momper L."/>
            <person name="Gold D.A."/>
            <person name="Bosak T."/>
            <person name="Fournier G.P."/>
        </authorList>
    </citation>
    <scope>NUCLEOTIDE SEQUENCE [LARGE SCALE GENOMIC DNA]</scope>
    <source>
        <strain evidence="13 14">ULC18</strain>
    </source>
</reference>
<evidence type="ECO:0000256" key="8">
    <source>
        <dbReference type="ARBA" id="ARBA00023186"/>
    </source>
</evidence>
<name>A0A2T1DZR2_9CYAN</name>
<evidence type="ECO:0000256" key="2">
    <source>
        <dbReference type="ARBA" id="ARBA00022448"/>
    </source>
</evidence>
<evidence type="ECO:0000313" key="13">
    <source>
        <dbReference type="EMBL" id="PSB25972.1"/>
    </source>
</evidence>
<evidence type="ECO:0000259" key="12">
    <source>
        <dbReference type="Pfam" id="PF02096"/>
    </source>
</evidence>
<feature type="compositionally biased region" description="Basic and acidic residues" evidence="10">
    <location>
        <begin position="373"/>
        <end position="419"/>
    </location>
</feature>
<dbReference type="AlphaFoldDB" id="A0A2T1DZR2"/>
<evidence type="ECO:0000256" key="9">
    <source>
        <dbReference type="RuleBase" id="RU003945"/>
    </source>
</evidence>
<evidence type="ECO:0000256" key="5">
    <source>
        <dbReference type="ARBA" id="ARBA00022927"/>
    </source>
</evidence>
<keyword evidence="8" id="KW-0143">Chaperone</keyword>
<evidence type="ECO:0000256" key="3">
    <source>
        <dbReference type="ARBA" id="ARBA00022475"/>
    </source>
</evidence>
<evidence type="ECO:0000256" key="10">
    <source>
        <dbReference type="SAM" id="MobiDB-lite"/>
    </source>
</evidence>
<dbReference type="InterPro" id="IPR047196">
    <property type="entry name" value="YidC_ALB_C"/>
</dbReference>
<dbReference type="GO" id="GO:0015031">
    <property type="term" value="P:protein transport"/>
    <property type="evidence" value="ECO:0007669"/>
    <property type="project" value="UniProtKB-KW"/>
</dbReference>
<proteinExistence type="inferred from homology"/>
<dbReference type="PANTHER" id="PTHR12428:SF65">
    <property type="entry name" value="CYTOCHROME C OXIDASE ASSEMBLY PROTEIN COX18, MITOCHONDRIAL"/>
    <property type="match status" value="1"/>
</dbReference>
<dbReference type="NCBIfam" id="NF002734">
    <property type="entry name" value="PRK02654.1"/>
    <property type="match status" value="1"/>
</dbReference>
<keyword evidence="3" id="KW-1003">Cell membrane</keyword>
<feature type="transmembrane region" description="Helical" evidence="11">
    <location>
        <begin position="20"/>
        <end position="45"/>
    </location>
</feature>
<dbReference type="OrthoDB" id="9780552at2"/>
<evidence type="ECO:0000256" key="1">
    <source>
        <dbReference type="ARBA" id="ARBA00004429"/>
    </source>
</evidence>
<dbReference type="CDD" id="cd20070">
    <property type="entry name" value="5TM_YidC_Alb3"/>
    <property type="match status" value="1"/>
</dbReference>
<feature type="transmembrane region" description="Helical" evidence="11">
    <location>
        <begin position="264"/>
        <end position="286"/>
    </location>
</feature>
<feature type="compositionally biased region" description="Basic and acidic residues" evidence="10">
    <location>
        <begin position="429"/>
        <end position="440"/>
    </location>
</feature>
<keyword evidence="6 11" id="KW-1133">Transmembrane helix</keyword>
<keyword evidence="14" id="KW-1185">Reference proteome</keyword>
<sequence>MDFGIGFISNNIMLPILDFFYGIVPSYGLAIVALTLVIRFALYPLSAGSIRSMRRMKVVQPVMQKRQQEIRDRYKDDPAKQQEEMGKVMKEFGNPLAGCLPLLFQMPILFALFATLRGSPFSDVPYSINLQILPKEQLEQIQPQAFTTPPQNIYVSEGVHAPVTALLPGGSKLAVGEKTKIDFQTVEGKSLQTLLDEYPETKLAPRFEVASGAERVKLNDDGTIEALQPGDVTLKSILPGLAADKGFLFIDKLGRVGAIDPDGVIHWDIVGMIVFFGLSLYVNQLLSGQGKSANANPQQETINKITPVLFSGMFFWFPLPAGVLMYMTIANVFQTAQTFVLSREALPEEIQKLVEAEEKANESKATVLPFEPGKTKKEPDAKATPKKGTEAKVKTSRVKAKESKVKESKPIDVKAEVVAEKPAPTTATDHSKHNSDHKSTVEVADSVDSVPSPELERSEKEA</sequence>
<evidence type="ECO:0000313" key="14">
    <source>
        <dbReference type="Proteomes" id="UP000239576"/>
    </source>
</evidence>
<dbReference type="EMBL" id="PVWK01000117">
    <property type="protein sequence ID" value="PSB25972.1"/>
    <property type="molecule type" value="Genomic_DNA"/>
</dbReference>
<gene>
    <name evidence="13" type="ORF">C7B82_20930</name>
</gene>
<comment type="caution">
    <text evidence="13">The sequence shown here is derived from an EMBL/GenBank/DDBJ whole genome shotgun (WGS) entry which is preliminary data.</text>
</comment>
<accession>A0A2T1DZR2</accession>
<dbReference type="PANTHER" id="PTHR12428">
    <property type="entry name" value="OXA1"/>
    <property type="match status" value="1"/>
</dbReference>
<dbReference type="GO" id="GO:0051205">
    <property type="term" value="P:protein insertion into membrane"/>
    <property type="evidence" value="ECO:0007669"/>
    <property type="project" value="TreeGrafter"/>
</dbReference>
<feature type="region of interest" description="Disordered" evidence="10">
    <location>
        <begin position="357"/>
        <end position="462"/>
    </location>
</feature>
<keyword evidence="7 11" id="KW-0472">Membrane</keyword>
<dbReference type="GO" id="GO:0032977">
    <property type="term" value="F:membrane insertase activity"/>
    <property type="evidence" value="ECO:0007669"/>
    <property type="project" value="InterPro"/>
</dbReference>
<keyword evidence="2" id="KW-0813">Transport</keyword>
<dbReference type="Pfam" id="PF02096">
    <property type="entry name" value="60KD_IMP"/>
    <property type="match status" value="1"/>
</dbReference>
<comment type="subcellular location">
    <subcellularLocation>
        <location evidence="1">Cell inner membrane</location>
        <topology evidence="1">Multi-pass membrane protein</topology>
    </subcellularLocation>
    <subcellularLocation>
        <location evidence="9">Membrane</location>
        <topology evidence="9">Multi-pass membrane protein</topology>
    </subcellularLocation>
</comment>
<dbReference type="NCBIfam" id="TIGR03592">
    <property type="entry name" value="yidC_oxa1_cterm"/>
    <property type="match status" value="1"/>
</dbReference>
<keyword evidence="4 9" id="KW-0812">Transmembrane</keyword>
<dbReference type="InterPro" id="IPR028055">
    <property type="entry name" value="YidC/Oxa/ALB_C"/>
</dbReference>
<comment type="similarity">
    <text evidence="9">Belongs to the OXA1/ALB3/YidC family.</text>
</comment>
<keyword evidence="5" id="KW-0653">Protein transport</keyword>
<dbReference type="InterPro" id="IPR001708">
    <property type="entry name" value="YidC/ALB3/OXA1/COX18"/>
</dbReference>
<dbReference type="Proteomes" id="UP000239576">
    <property type="component" value="Unassembled WGS sequence"/>
</dbReference>
<reference evidence="14" key="1">
    <citation type="submission" date="2018-02" db="EMBL/GenBank/DDBJ databases">
        <authorList>
            <person name="Moore K."/>
            <person name="Momper L."/>
        </authorList>
    </citation>
    <scope>NUCLEOTIDE SEQUENCE [LARGE SCALE GENOMIC DNA]</scope>
    <source>
        <strain evidence="14">ULC18</strain>
    </source>
</reference>
<evidence type="ECO:0000256" key="11">
    <source>
        <dbReference type="SAM" id="Phobius"/>
    </source>
</evidence>
<dbReference type="RefSeq" id="WP_106258301.1">
    <property type="nucleotide sequence ID" value="NZ_CAWNSW010000166.1"/>
</dbReference>
<feature type="transmembrane region" description="Helical" evidence="11">
    <location>
        <begin position="95"/>
        <end position="116"/>
    </location>
</feature>